<dbReference type="Proteomes" id="UP000190162">
    <property type="component" value="Unassembled WGS sequence"/>
</dbReference>
<evidence type="ECO:0000313" key="2">
    <source>
        <dbReference type="EMBL" id="SKA60706.1"/>
    </source>
</evidence>
<keyword evidence="3" id="KW-1185">Reference proteome</keyword>
<dbReference type="PANTHER" id="PTHR34580:SF3">
    <property type="entry name" value="PROTEIN PAFB"/>
    <property type="match status" value="1"/>
</dbReference>
<protein>
    <submittedName>
        <fullName evidence="2">WYL domain-containing protein</fullName>
    </submittedName>
</protein>
<dbReference type="AlphaFoldDB" id="A0A1T4V707"/>
<accession>A0A1T4V707</accession>
<evidence type="ECO:0000259" key="1">
    <source>
        <dbReference type="Pfam" id="PF13280"/>
    </source>
</evidence>
<name>A0A1T4V707_9GAMM</name>
<proteinExistence type="predicted"/>
<dbReference type="PANTHER" id="PTHR34580">
    <property type="match status" value="1"/>
</dbReference>
<dbReference type="InterPro" id="IPR051534">
    <property type="entry name" value="CBASS_pafABC_assoc_protein"/>
</dbReference>
<feature type="domain" description="WYL" evidence="1">
    <location>
        <begin position="92"/>
        <end position="154"/>
    </location>
</feature>
<evidence type="ECO:0000313" key="3">
    <source>
        <dbReference type="Proteomes" id="UP000190162"/>
    </source>
</evidence>
<gene>
    <name evidence="2" type="ORF">SAMN02745132_03350</name>
</gene>
<reference evidence="3" key="1">
    <citation type="submission" date="2017-02" db="EMBL/GenBank/DDBJ databases">
        <authorList>
            <person name="Varghese N."/>
            <person name="Submissions S."/>
        </authorList>
    </citation>
    <scope>NUCLEOTIDE SEQUENCE [LARGE SCALE GENOMIC DNA]</scope>
    <source>
        <strain evidence="3">DSM 22720</strain>
    </source>
</reference>
<dbReference type="Pfam" id="PF13280">
    <property type="entry name" value="WYL"/>
    <property type="match status" value="1"/>
</dbReference>
<dbReference type="PROSITE" id="PS52050">
    <property type="entry name" value="WYL"/>
    <property type="match status" value="1"/>
</dbReference>
<dbReference type="EMBL" id="FUXU01000051">
    <property type="protein sequence ID" value="SKA60706.1"/>
    <property type="molecule type" value="Genomic_DNA"/>
</dbReference>
<dbReference type="InterPro" id="IPR026881">
    <property type="entry name" value="WYL_dom"/>
</dbReference>
<sequence length="189" mass="21453">MPIEGETGIGYLLGKGSHLPPLMFTEEEMLALELGMQMVRAWSDKCLSVASESASRKIHSVLPDHLKAQLETFPLAVPSFFAHSETASCSELLREAATLKRKIRMDYETGEGVCTSRVIQPLGQVYWGKVWTLVAWCELRNAYRSFRVDRIQHVVLLDDDFELSDNKNFQHYMSLCDDSENEVQEKHGS</sequence>
<organism evidence="2 3">
    <name type="scientific">Enterovibrio nigricans DSM 22720</name>
    <dbReference type="NCBI Taxonomy" id="1121868"/>
    <lineage>
        <taxon>Bacteria</taxon>
        <taxon>Pseudomonadati</taxon>
        <taxon>Pseudomonadota</taxon>
        <taxon>Gammaproteobacteria</taxon>
        <taxon>Vibrionales</taxon>
        <taxon>Vibrionaceae</taxon>
        <taxon>Enterovibrio</taxon>
    </lineage>
</organism>